<comment type="caution">
    <text evidence="7">The sequence shown here is derived from an EMBL/GenBank/DDBJ whole genome shotgun (WGS) entry which is preliminary data.</text>
</comment>
<dbReference type="GO" id="GO:0004519">
    <property type="term" value="F:endonuclease activity"/>
    <property type="evidence" value="ECO:0007669"/>
    <property type="project" value="UniProtKB-KW"/>
</dbReference>
<keyword evidence="8" id="KW-1185">Reference proteome</keyword>
<dbReference type="EC" id="3.1.-.-" evidence="6"/>
<evidence type="ECO:0000313" key="7">
    <source>
        <dbReference type="EMBL" id="PRH82239.1"/>
    </source>
</evidence>
<proteinExistence type="inferred from homology"/>
<dbReference type="GO" id="GO:0006298">
    <property type="term" value="P:mismatch repair"/>
    <property type="evidence" value="ECO:0007669"/>
    <property type="project" value="UniProtKB-UniRule"/>
</dbReference>
<dbReference type="OrthoDB" id="9801520at2"/>
<evidence type="ECO:0000256" key="6">
    <source>
        <dbReference type="PIRNR" id="PIRNR018267"/>
    </source>
</evidence>
<dbReference type="Proteomes" id="UP000241736">
    <property type="component" value="Unassembled WGS sequence"/>
</dbReference>
<dbReference type="EMBL" id="PVLF01000012">
    <property type="protein sequence ID" value="PRH82239.1"/>
    <property type="molecule type" value="Genomic_DNA"/>
</dbReference>
<evidence type="ECO:0000256" key="1">
    <source>
        <dbReference type="ARBA" id="ARBA00022722"/>
    </source>
</evidence>
<dbReference type="Pfam" id="PF03852">
    <property type="entry name" value="Vsr"/>
    <property type="match status" value="1"/>
</dbReference>
<sequence>MADVVSPATRSRMMSGIRAKDTRPEILVRKALHSRGFRYRLHTGTLPGRPDILLPRYRVALFVHGCFWHGHNCRFFKTPGTRTEFWRTKIDRNRANDQRNAALLSAAGWRVGIIWECALRRKGADVDAVADRLAEWIASSSESIEIRE</sequence>
<keyword evidence="4 6" id="KW-0378">Hydrolase</keyword>
<evidence type="ECO:0000313" key="8">
    <source>
        <dbReference type="Proteomes" id="UP000241736"/>
    </source>
</evidence>
<name>A0A2P6M8B3_9GAMM</name>
<dbReference type="AlphaFoldDB" id="A0A2P6M8B3"/>
<dbReference type="RefSeq" id="WP_106990542.1">
    <property type="nucleotide sequence ID" value="NZ_KZ679090.1"/>
</dbReference>
<dbReference type="PIRSF" id="PIRSF018267">
    <property type="entry name" value="VSR_endonuc"/>
    <property type="match status" value="1"/>
</dbReference>
<evidence type="ECO:0000256" key="3">
    <source>
        <dbReference type="ARBA" id="ARBA00022763"/>
    </source>
</evidence>
<dbReference type="InterPro" id="IPR004603">
    <property type="entry name" value="DNA_mismatch_endonuc_vsr"/>
</dbReference>
<keyword evidence="3 6" id="KW-0227">DNA damage</keyword>
<keyword evidence="2 6" id="KW-0255">Endonuclease</keyword>
<dbReference type="SUPFAM" id="SSF52980">
    <property type="entry name" value="Restriction endonuclease-like"/>
    <property type="match status" value="1"/>
</dbReference>
<evidence type="ECO:0000256" key="5">
    <source>
        <dbReference type="ARBA" id="ARBA00023204"/>
    </source>
</evidence>
<dbReference type="GO" id="GO:0016787">
    <property type="term" value="F:hydrolase activity"/>
    <property type="evidence" value="ECO:0007669"/>
    <property type="project" value="UniProtKB-KW"/>
</dbReference>
<gene>
    <name evidence="7" type="ORF">C6N40_08275</name>
</gene>
<dbReference type="Gene3D" id="3.40.960.10">
    <property type="entry name" value="VSR Endonuclease"/>
    <property type="match status" value="1"/>
</dbReference>
<accession>A0A2P6M8B3</accession>
<keyword evidence="5 6" id="KW-0234">DNA repair</keyword>
<evidence type="ECO:0000256" key="4">
    <source>
        <dbReference type="ARBA" id="ARBA00022801"/>
    </source>
</evidence>
<keyword evidence="1 6" id="KW-0540">Nuclease</keyword>
<reference evidence="7 8" key="1">
    <citation type="submission" date="2018-03" db="EMBL/GenBank/DDBJ databases">
        <title>Arenimonas caeni sp. nov., isolated from activated sludge.</title>
        <authorList>
            <person name="Liu H."/>
        </authorList>
    </citation>
    <scope>NUCLEOTIDE SEQUENCE [LARGE SCALE GENOMIC DNA]</scope>
    <source>
        <strain evidence="8">z29</strain>
    </source>
</reference>
<protein>
    <recommendedName>
        <fullName evidence="6">Very short patch repair endonuclease</fullName>
        <ecNumber evidence="6">3.1.-.-</ecNumber>
    </recommendedName>
</protein>
<dbReference type="CDD" id="cd00221">
    <property type="entry name" value="Vsr"/>
    <property type="match status" value="1"/>
</dbReference>
<comment type="similarity">
    <text evidence="6">Belongs to the vsr family.</text>
</comment>
<evidence type="ECO:0000256" key="2">
    <source>
        <dbReference type="ARBA" id="ARBA00022759"/>
    </source>
</evidence>
<dbReference type="InterPro" id="IPR011335">
    <property type="entry name" value="Restrct_endonuc-II-like"/>
</dbReference>
<dbReference type="NCBIfam" id="TIGR00632">
    <property type="entry name" value="vsr"/>
    <property type="match status" value="1"/>
</dbReference>
<organism evidence="7 8">
    <name type="scientific">Arenimonas caeni</name>
    <dbReference type="NCBI Taxonomy" id="2058085"/>
    <lineage>
        <taxon>Bacteria</taxon>
        <taxon>Pseudomonadati</taxon>
        <taxon>Pseudomonadota</taxon>
        <taxon>Gammaproteobacteria</taxon>
        <taxon>Lysobacterales</taxon>
        <taxon>Lysobacteraceae</taxon>
        <taxon>Arenimonas</taxon>
    </lineage>
</organism>
<comment type="function">
    <text evidence="6">May nick specific sequences that contain T:G mispairs resulting from m5C-deamination.</text>
</comment>